<dbReference type="GO" id="GO:0003723">
    <property type="term" value="F:RNA binding"/>
    <property type="evidence" value="ECO:0007669"/>
    <property type="project" value="UniProtKB-UniRule"/>
</dbReference>
<dbReference type="InterPro" id="IPR012677">
    <property type="entry name" value="Nucleotide-bd_a/b_plait_sf"/>
</dbReference>
<dbReference type="Pfam" id="PF00076">
    <property type="entry name" value="RRM_1"/>
    <property type="match status" value="1"/>
</dbReference>
<dbReference type="InterPro" id="IPR052462">
    <property type="entry name" value="SLIRP/GR-RBP-like"/>
</dbReference>
<dbReference type="Gene3D" id="3.30.70.330">
    <property type="match status" value="1"/>
</dbReference>
<evidence type="ECO:0000313" key="4">
    <source>
        <dbReference type="EMBL" id="GKU93785.1"/>
    </source>
</evidence>
<evidence type="ECO:0000256" key="2">
    <source>
        <dbReference type="PROSITE-ProRule" id="PRU00176"/>
    </source>
</evidence>
<dbReference type="InterPro" id="IPR000504">
    <property type="entry name" value="RRM_dom"/>
</dbReference>
<sequence length="141" mass="16056">MAASRFGGSILKYVSHLNPNNTAPARFCFSRGFSSTLFVKGISFKATEFTLAESFSKFGEVLEAKIIKDKDKNRSKGFGYVTFATEEEASRALIEMNGKLLEGRVIFVDRTTDRQKIREARKTIANLTWHRHNEEEVEKKK</sequence>
<evidence type="ECO:0000313" key="5">
    <source>
        <dbReference type="Proteomes" id="UP001054252"/>
    </source>
</evidence>
<dbReference type="EMBL" id="BPVZ01000007">
    <property type="protein sequence ID" value="GKU93785.1"/>
    <property type="molecule type" value="Genomic_DNA"/>
</dbReference>
<evidence type="ECO:0000256" key="1">
    <source>
        <dbReference type="ARBA" id="ARBA00022884"/>
    </source>
</evidence>
<reference evidence="4 5" key="1">
    <citation type="journal article" date="2021" name="Commun. Biol.">
        <title>The genome of Shorea leprosula (Dipterocarpaceae) highlights the ecological relevance of drought in aseasonal tropical rainforests.</title>
        <authorList>
            <person name="Ng K.K.S."/>
            <person name="Kobayashi M.J."/>
            <person name="Fawcett J.A."/>
            <person name="Hatakeyama M."/>
            <person name="Paape T."/>
            <person name="Ng C.H."/>
            <person name="Ang C.C."/>
            <person name="Tnah L.H."/>
            <person name="Lee C.T."/>
            <person name="Nishiyama T."/>
            <person name="Sese J."/>
            <person name="O'Brien M.J."/>
            <person name="Copetti D."/>
            <person name="Mohd Noor M.I."/>
            <person name="Ong R.C."/>
            <person name="Putra M."/>
            <person name="Sireger I.Z."/>
            <person name="Indrioko S."/>
            <person name="Kosugi Y."/>
            <person name="Izuno A."/>
            <person name="Isagi Y."/>
            <person name="Lee S.L."/>
            <person name="Shimizu K.K."/>
        </authorList>
    </citation>
    <scope>NUCLEOTIDE SEQUENCE [LARGE SCALE GENOMIC DNA]</scope>
    <source>
        <strain evidence="4">214</strain>
    </source>
</reference>
<keyword evidence="1 2" id="KW-0694">RNA-binding</keyword>
<name>A0AAV5I441_9ROSI</name>
<dbReference type="PANTHER" id="PTHR48027">
    <property type="entry name" value="HETEROGENEOUS NUCLEAR RIBONUCLEOPROTEIN 87F-RELATED"/>
    <property type="match status" value="1"/>
</dbReference>
<evidence type="ECO:0000259" key="3">
    <source>
        <dbReference type="PROSITE" id="PS50102"/>
    </source>
</evidence>
<dbReference type="InterPro" id="IPR035979">
    <property type="entry name" value="RBD_domain_sf"/>
</dbReference>
<protein>
    <recommendedName>
        <fullName evidence="3">RRM domain-containing protein</fullName>
    </recommendedName>
</protein>
<accession>A0AAV5I441</accession>
<dbReference type="SUPFAM" id="SSF54928">
    <property type="entry name" value="RNA-binding domain, RBD"/>
    <property type="match status" value="1"/>
</dbReference>
<comment type="caution">
    <text evidence="4">The sequence shown here is derived from an EMBL/GenBank/DDBJ whole genome shotgun (WGS) entry which is preliminary data.</text>
</comment>
<dbReference type="SMART" id="SM00360">
    <property type="entry name" value="RRM"/>
    <property type="match status" value="1"/>
</dbReference>
<proteinExistence type="predicted"/>
<feature type="domain" description="RRM" evidence="3">
    <location>
        <begin position="35"/>
        <end position="113"/>
    </location>
</feature>
<dbReference type="PROSITE" id="PS50102">
    <property type="entry name" value="RRM"/>
    <property type="match status" value="1"/>
</dbReference>
<dbReference type="Proteomes" id="UP001054252">
    <property type="component" value="Unassembled WGS sequence"/>
</dbReference>
<organism evidence="4 5">
    <name type="scientific">Rubroshorea leprosula</name>
    <dbReference type="NCBI Taxonomy" id="152421"/>
    <lineage>
        <taxon>Eukaryota</taxon>
        <taxon>Viridiplantae</taxon>
        <taxon>Streptophyta</taxon>
        <taxon>Embryophyta</taxon>
        <taxon>Tracheophyta</taxon>
        <taxon>Spermatophyta</taxon>
        <taxon>Magnoliopsida</taxon>
        <taxon>eudicotyledons</taxon>
        <taxon>Gunneridae</taxon>
        <taxon>Pentapetalae</taxon>
        <taxon>rosids</taxon>
        <taxon>malvids</taxon>
        <taxon>Malvales</taxon>
        <taxon>Dipterocarpaceae</taxon>
        <taxon>Rubroshorea</taxon>
    </lineage>
</organism>
<gene>
    <name evidence="4" type="ORF">SLEP1_g7353</name>
</gene>
<dbReference type="AlphaFoldDB" id="A0AAV5I441"/>
<keyword evidence="5" id="KW-1185">Reference proteome</keyword>